<gene>
    <name evidence="2" type="ORF">PARMNEM_LOCUS1557</name>
</gene>
<feature type="compositionally biased region" description="Low complexity" evidence="1">
    <location>
        <begin position="105"/>
        <end position="120"/>
    </location>
</feature>
<dbReference type="AlphaFoldDB" id="A0AAV1KAU5"/>
<feature type="region of interest" description="Disordered" evidence="1">
    <location>
        <begin position="75"/>
        <end position="122"/>
    </location>
</feature>
<sequence>MMSARCMKLLKLPMRQENSEDLAVNQCMRERIPLAQMQSLPSPSGTLVAQQDILSSLPGPSGTAVAHQDILQSLPDPSSNRAYSSDDDVQDCNWLPAGTHDEHVSSSSSSKTSTPRSIGSIAVPALVSQTQDNVRRKRKRCVGMMQKKLRKERTEKIKKGEEYINQAGKKILDTCPGKTRNKTLPVVYNYILTQKVGLKTIDHKFLVPGHTHLECDADHASIERAKKKYNGRISIPNDWYMLVSMVSSETIEETSTVGKSGLEGVLKRELEKELVMKGQVEQE</sequence>
<evidence type="ECO:0000313" key="3">
    <source>
        <dbReference type="Proteomes" id="UP001314205"/>
    </source>
</evidence>
<evidence type="ECO:0000313" key="2">
    <source>
        <dbReference type="EMBL" id="CAK1579644.1"/>
    </source>
</evidence>
<accession>A0AAV1KAU5</accession>
<reference evidence="2 3" key="1">
    <citation type="submission" date="2023-11" db="EMBL/GenBank/DDBJ databases">
        <authorList>
            <person name="Hedman E."/>
            <person name="Englund M."/>
            <person name="Stromberg M."/>
            <person name="Nyberg Akerstrom W."/>
            <person name="Nylinder S."/>
            <person name="Jareborg N."/>
            <person name="Kallberg Y."/>
            <person name="Kronander E."/>
        </authorList>
    </citation>
    <scope>NUCLEOTIDE SEQUENCE [LARGE SCALE GENOMIC DNA]</scope>
</reference>
<protein>
    <submittedName>
        <fullName evidence="2">Uncharacterized protein</fullName>
    </submittedName>
</protein>
<proteinExistence type="predicted"/>
<evidence type="ECO:0000256" key="1">
    <source>
        <dbReference type="SAM" id="MobiDB-lite"/>
    </source>
</evidence>
<comment type="caution">
    <text evidence="2">The sequence shown here is derived from an EMBL/GenBank/DDBJ whole genome shotgun (WGS) entry which is preliminary data.</text>
</comment>
<keyword evidence="3" id="KW-1185">Reference proteome</keyword>
<dbReference type="Proteomes" id="UP001314205">
    <property type="component" value="Unassembled WGS sequence"/>
</dbReference>
<name>A0AAV1KAU5_9NEOP</name>
<organism evidence="2 3">
    <name type="scientific">Parnassius mnemosyne</name>
    <name type="common">clouded apollo</name>
    <dbReference type="NCBI Taxonomy" id="213953"/>
    <lineage>
        <taxon>Eukaryota</taxon>
        <taxon>Metazoa</taxon>
        <taxon>Ecdysozoa</taxon>
        <taxon>Arthropoda</taxon>
        <taxon>Hexapoda</taxon>
        <taxon>Insecta</taxon>
        <taxon>Pterygota</taxon>
        <taxon>Neoptera</taxon>
        <taxon>Endopterygota</taxon>
        <taxon>Lepidoptera</taxon>
        <taxon>Glossata</taxon>
        <taxon>Ditrysia</taxon>
        <taxon>Papilionoidea</taxon>
        <taxon>Papilionidae</taxon>
        <taxon>Parnassiinae</taxon>
        <taxon>Parnassini</taxon>
        <taxon>Parnassius</taxon>
        <taxon>Driopa</taxon>
    </lineage>
</organism>
<dbReference type="EMBL" id="CAVLGL010000002">
    <property type="protein sequence ID" value="CAK1579644.1"/>
    <property type="molecule type" value="Genomic_DNA"/>
</dbReference>